<name>A0ABV9UFM1_9ACTN</name>
<dbReference type="PROSITE" id="PS50801">
    <property type="entry name" value="STAS"/>
    <property type="match status" value="1"/>
</dbReference>
<organism evidence="4 5">
    <name type="scientific">Streptomyces mauvecolor</name>
    <dbReference type="NCBI Taxonomy" id="58345"/>
    <lineage>
        <taxon>Bacteria</taxon>
        <taxon>Bacillati</taxon>
        <taxon>Actinomycetota</taxon>
        <taxon>Actinomycetes</taxon>
        <taxon>Kitasatosporales</taxon>
        <taxon>Streptomycetaceae</taxon>
        <taxon>Streptomyces</taxon>
    </lineage>
</organism>
<proteinExistence type="inferred from homology"/>
<dbReference type="SUPFAM" id="SSF52091">
    <property type="entry name" value="SpoIIaa-like"/>
    <property type="match status" value="1"/>
</dbReference>
<dbReference type="NCBIfam" id="TIGR00377">
    <property type="entry name" value="ant_ant_sig"/>
    <property type="match status" value="1"/>
</dbReference>
<dbReference type="EMBL" id="JBHSIZ010000003">
    <property type="protein sequence ID" value="MFC4955228.1"/>
    <property type="molecule type" value="Genomic_DNA"/>
</dbReference>
<reference evidence="5" key="1">
    <citation type="journal article" date="2019" name="Int. J. Syst. Evol. Microbiol.">
        <title>The Global Catalogue of Microorganisms (GCM) 10K type strain sequencing project: providing services to taxonomists for standard genome sequencing and annotation.</title>
        <authorList>
            <consortium name="The Broad Institute Genomics Platform"/>
            <consortium name="The Broad Institute Genome Sequencing Center for Infectious Disease"/>
            <person name="Wu L."/>
            <person name="Ma J."/>
        </authorList>
    </citation>
    <scope>NUCLEOTIDE SEQUENCE [LARGE SCALE GENOMIC DNA]</scope>
    <source>
        <strain evidence="5">CCM 7224</strain>
    </source>
</reference>
<gene>
    <name evidence="4" type="ORF">ACFPFX_02845</name>
</gene>
<accession>A0ABV9UFM1</accession>
<keyword evidence="5" id="KW-1185">Reference proteome</keyword>
<dbReference type="Pfam" id="PF01740">
    <property type="entry name" value="STAS"/>
    <property type="match status" value="1"/>
</dbReference>
<evidence type="ECO:0000313" key="5">
    <source>
        <dbReference type="Proteomes" id="UP001595834"/>
    </source>
</evidence>
<evidence type="ECO:0000259" key="3">
    <source>
        <dbReference type="PROSITE" id="PS50801"/>
    </source>
</evidence>
<dbReference type="InterPro" id="IPR036513">
    <property type="entry name" value="STAS_dom_sf"/>
</dbReference>
<evidence type="ECO:0000256" key="2">
    <source>
        <dbReference type="RuleBase" id="RU003749"/>
    </source>
</evidence>
<comment type="caution">
    <text evidence="4">The sequence shown here is derived from an EMBL/GenBank/DDBJ whole genome shotgun (WGS) entry which is preliminary data.</text>
</comment>
<evidence type="ECO:0000313" key="4">
    <source>
        <dbReference type="EMBL" id="MFC4955228.1"/>
    </source>
</evidence>
<dbReference type="InterPro" id="IPR003658">
    <property type="entry name" value="Anti-sigma_ant"/>
</dbReference>
<dbReference type="CDD" id="cd07043">
    <property type="entry name" value="STAS_anti-anti-sigma_factors"/>
    <property type="match status" value="1"/>
</dbReference>
<comment type="similarity">
    <text evidence="1 2">Belongs to the anti-sigma-factor antagonist family.</text>
</comment>
<sequence length="103" mass="10830">MSFSATLSVADDIATIVLTGELDASTAPRFHDLIDDAAGSGAGRLEIRAEQLGYLSSAGLRSLVFARQKMGDEVRIALVGAAEPVSRTIRLAGFDHSIELIDA</sequence>
<evidence type="ECO:0000256" key="1">
    <source>
        <dbReference type="ARBA" id="ARBA00009013"/>
    </source>
</evidence>
<dbReference type="PANTHER" id="PTHR33495">
    <property type="entry name" value="ANTI-SIGMA FACTOR ANTAGONIST TM_1081-RELATED-RELATED"/>
    <property type="match status" value="1"/>
</dbReference>
<dbReference type="InterPro" id="IPR002645">
    <property type="entry name" value="STAS_dom"/>
</dbReference>
<feature type="domain" description="STAS" evidence="3">
    <location>
        <begin position="3"/>
        <end position="103"/>
    </location>
</feature>
<dbReference type="Gene3D" id="3.30.750.24">
    <property type="entry name" value="STAS domain"/>
    <property type="match status" value="1"/>
</dbReference>
<dbReference type="PANTHER" id="PTHR33495:SF14">
    <property type="entry name" value="ANTI-SIGMA FACTOR ANTAGONIST"/>
    <property type="match status" value="1"/>
</dbReference>
<dbReference type="RefSeq" id="WP_344371008.1">
    <property type="nucleotide sequence ID" value="NZ_BAAASQ010000002.1"/>
</dbReference>
<protein>
    <recommendedName>
        <fullName evidence="2">Anti-sigma factor antagonist</fullName>
    </recommendedName>
</protein>
<dbReference type="Proteomes" id="UP001595834">
    <property type="component" value="Unassembled WGS sequence"/>
</dbReference>